<proteinExistence type="predicted"/>
<dbReference type="EMBL" id="CAMXCT020001284">
    <property type="protein sequence ID" value="CAL1141992.1"/>
    <property type="molecule type" value="Genomic_DNA"/>
</dbReference>
<evidence type="ECO:0000313" key="3">
    <source>
        <dbReference type="EMBL" id="CAI3988629.1"/>
    </source>
</evidence>
<dbReference type="EMBL" id="CAMXCT030001284">
    <property type="protein sequence ID" value="CAL4775929.1"/>
    <property type="molecule type" value="Genomic_DNA"/>
</dbReference>
<evidence type="ECO:0000313" key="4">
    <source>
        <dbReference type="EMBL" id="CAL1141992.1"/>
    </source>
</evidence>
<dbReference type="EMBL" id="CAMXCT030001284">
    <property type="protein sequence ID" value="CAL4775941.1"/>
    <property type="molecule type" value="Genomic_DNA"/>
</dbReference>
<organism evidence="2">
    <name type="scientific">Cladocopium goreaui</name>
    <dbReference type="NCBI Taxonomy" id="2562237"/>
    <lineage>
        <taxon>Eukaryota</taxon>
        <taxon>Sar</taxon>
        <taxon>Alveolata</taxon>
        <taxon>Dinophyceae</taxon>
        <taxon>Suessiales</taxon>
        <taxon>Symbiodiniaceae</taxon>
        <taxon>Cladocopium</taxon>
    </lineage>
</organism>
<evidence type="ECO:0000313" key="2">
    <source>
        <dbReference type="EMBL" id="CAI3988617.1"/>
    </source>
</evidence>
<evidence type="ECO:0000313" key="5">
    <source>
        <dbReference type="Proteomes" id="UP001152797"/>
    </source>
</evidence>
<evidence type="ECO:0000256" key="1">
    <source>
        <dbReference type="SAM" id="MobiDB-lite"/>
    </source>
</evidence>
<protein>
    <submittedName>
        <fullName evidence="2">Uncharacterized protein</fullName>
    </submittedName>
</protein>
<dbReference type="EMBL" id="CAMXCT010001284">
    <property type="protein sequence ID" value="CAI3988617.1"/>
    <property type="molecule type" value="Genomic_DNA"/>
</dbReference>
<comment type="caution">
    <text evidence="2">The sequence shown here is derived from an EMBL/GenBank/DDBJ whole genome shotgun (WGS) entry which is preliminary data.</text>
</comment>
<dbReference type="AlphaFoldDB" id="A0A9P1CCF7"/>
<dbReference type="EMBL" id="CAMXCT020001284">
    <property type="protein sequence ID" value="CAL1142004.1"/>
    <property type="molecule type" value="Genomic_DNA"/>
</dbReference>
<reference evidence="4" key="2">
    <citation type="submission" date="2024-04" db="EMBL/GenBank/DDBJ databases">
        <authorList>
            <person name="Chen Y."/>
            <person name="Shah S."/>
            <person name="Dougan E. K."/>
            <person name="Thang M."/>
            <person name="Chan C."/>
        </authorList>
    </citation>
    <scope>NUCLEOTIDE SEQUENCE [LARGE SCALE GENOMIC DNA]</scope>
</reference>
<accession>A0A9P1CCF7</accession>
<keyword evidence="5" id="KW-1185">Reference proteome</keyword>
<dbReference type="Proteomes" id="UP001152797">
    <property type="component" value="Unassembled WGS sequence"/>
</dbReference>
<dbReference type="EMBL" id="CAMXCT010001284">
    <property type="protein sequence ID" value="CAI3988629.1"/>
    <property type="molecule type" value="Genomic_DNA"/>
</dbReference>
<gene>
    <name evidence="2" type="ORF">C1SCF055_LOCUS15761</name>
    <name evidence="3" type="ORF">C1SCF055_LOCUS15769</name>
</gene>
<name>A0A9P1CCF7_9DINO</name>
<sequence>MACLDGLWSCWPWASSRATSCVPRGPPSLYSSQQATCDFVGALPTTPRSGDCIAPAATWTNSQRLSGQTALPSSDDLPEDWDDDEDWPSISEESMRALEADLDDGDCQELGWDNVYRRVPQHEESLKFPNPETWSSNNFEETERCSTPKACGWDRLCPGLTLQISSYLDVHGLRAKRATSVSESSTKAFVAQLVDLLKPERPEVLEEIAKISRKLEEEKQKPTAIVHYNFVFTAGLQGYCCIFRSGTKVLNRWWDCNATALNLFLHRLVHHSSQHMMRLLPVMLSVARCLFANLKDHVDVKRMLAQHIIWIFNTAGRLHHTDIERGLECFSLLARNCEDAQLADTCVEAFTEACHKHSHREPIEETFGDLGLHWPQDPETYANQGCLTM</sequence>
<feature type="region of interest" description="Disordered" evidence="1">
    <location>
        <begin position="63"/>
        <end position="84"/>
    </location>
</feature>
<reference evidence="2" key="1">
    <citation type="submission" date="2022-10" db="EMBL/GenBank/DDBJ databases">
        <authorList>
            <person name="Chen Y."/>
            <person name="Dougan E. K."/>
            <person name="Chan C."/>
            <person name="Rhodes N."/>
            <person name="Thang M."/>
        </authorList>
    </citation>
    <scope>NUCLEOTIDE SEQUENCE</scope>
</reference>